<reference evidence="10 11" key="1">
    <citation type="submission" date="2018-12" db="EMBL/GenBank/DDBJ databases">
        <title>Flammeovirga pectinis sp. nov., isolated from the gut of the Korean scallop, Patinopecten yessoensis.</title>
        <authorList>
            <person name="Bae J.-W."/>
            <person name="Jeong Y.-S."/>
            <person name="Kang W."/>
        </authorList>
    </citation>
    <scope>NUCLEOTIDE SEQUENCE [LARGE SCALE GENOMIC DNA]</scope>
    <source>
        <strain evidence="10 11">L12M1</strain>
    </source>
</reference>
<keyword evidence="2 7" id="KW-0813">Transport</keyword>
<keyword evidence="4 7" id="KW-0812">Transmembrane</keyword>
<dbReference type="OrthoDB" id="9768177at2"/>
<keyword evidence="10" id="KW-0675">Receptor</keyword>
<sequence length="1017" mass="110618">MNKIRHYLLLLFLQLTLSLGAFAQSQIQGVVKDEQGTPLPGVNVTIKGTTTGTTTDFEGLYSLLNVPEDATLKITFIGMLPQEIAVANQSTINISMQTDLLDLEEVVVVGYGTVKKSDVTGSVGSIKNEDLKTLPVARADQALQGRIAGVDVQNNNSAPNGHTSIRIRGSNSIVGGNNPLIVLDGFQSGVSLNQINPNDIESIEVLKDASATAIYGSKGANGVILITTKNGSKDKKPTISYNGFVQVQQVGKKIDLMNAADYAETVNANRTELGGNDIFTQEDINGFKTNGGTDWQDEIYRNGFTQNHHLGISGSSETLNYNISGEYVDQQGVVENSSFNRFSIRPNLSFKLSEKLNLNLNSYIAREVDHPTTQNSFTDSPIFAAQVWAPTKPVYDDEGNYSLPGGGYGPVATGNPKALAVEPVRDNYTNKLSINGDVNYKIIDGLSLNIMGGYNQSDFENNYFNNSKIYQNIGQETAGIGVGRTMTLQNTNMLQYTKSFNKHNLNLTGVIEQQYEERNWSSSGARGELLNAGGYNGLQMGAEFIAPSSSRSKRTLLSYMGRVNYNYDSKYLLTVTARSDGSSVFGANNKRAFFPSVALGWNVTNEAFLQSSETVTNLKIRGSWGQVGNQAIAPYTTLPRLKTGASAQFPIDGMGLSSGVAIATSAANPDLKWETTTQSNIGFDVEFFGGKIQATFDYYNKLTEDLLQYAPLPKTSGSSNVLRNIGKVENKGIELYIGATPIVNGDFEWNTGFTFSRNRNKVIDLGGDIEEMPIGNGGGLPGFNNVVWLEEGQPMGVFRGYEYAGVWSSAEETEAANVTSGGVAFFPGAPKYVDQNGDGVIDDEDIVNIGNGHPDFTFGWNNTFTYKGFDFTVFIQGVQGKDTWNLSRVRSEITNSDGDATSTRILNRWSESNQDTDVPSFKGYDAFSMTNSSRWLEDASYIRIKAINLGYTFSNEMVSKLGIGSARLYVNGTNLFTFTNYSGYEPEASTGTDTWGGIDMASYPSQKSYTLGLNVTF</sequence>
<evidence type="ECO:0000313" key="10">
    <source>
        <dbReference type="EMBL" id="AZQ64772.1"/>
    </source>
</evidence>
<dbReference type="PROSITE" id="PS00018">
    <property type="entry name" value="EF_HAND_1"/>
    <property type="match status" value="1"/>
</dbReference>
<dbReference type="NCBIfam" id="TIGR04057">
    <property type="entry name" value="SusC_RagA_signa"/>
    <property type="match status" value="1"/>
</dbReference>
<dbReference type="FunFam" id="2.170.130.10:FF:000008">
    <property type="entry name" value="SusC/RagA family TonB-linked outer membrane protein"/>
    <property type="match status" value="1"/>
</dbReference>
<dbReference type="GO" id="GO:0009279">
    <property type="term" value="C:cell outer membrane"/>
    <property type="evidence" value="ECO:0007669"/>
    <property type="project" value="UniProtKB-SubCell"/>
</dbReference>
<dbReference type="InterPro" id="IPR036942">
    <property type="entry name" value="Beta-barrel_TonB_sf"/>
</dbReference>
<comment type="similarity">
    <text evidence="7">Belongs to the TonB-dependent receptor family.</text>
</comment>
<dbReference type="SUPFAM" id="SSF49464">
    <property type="entry name" value="Carboxypeptidase regulatory domain-like"/>
    <property type="match status" value="1"/>
</dbReference>
<dbReference type="AlphaFoldDB" id="A0A3Q9FQJ8"/>
<accession>A0A3Q9FQJ8</accession>
<feature type="domain" description="TonB-dependent receptor plug" evidence="9">
    <location>
        <begin position="116"/>
        <end position="223"/>
    </location>
</feature>
<dbReference type="InterPro" id="IPR018247">
    <property type="entry name" value="EF_Hand_1_Ca_BS"/>
</dbReference>
<evidence type="ECO:0000256" key="4">
    <source>
        <dbReference type="ARBA" id="ARBA00022692"/>
    </source>
</evidence>
<dbReference type="Proteomes" id="UP000267268">
    <property type="component" value="Chromosome 2"/>
</dbReference>
<dbReference type="SUPFAM" id="SSF56935">
    <property type="entry name" value="Porins"/>
    <property type="match status" value="1"/>
</dbReference>
<dbReference type="PROSITE" id="PS52016">
    <property type="entry name" value="TONB_DEPENDENT_REC_3"/>
    <property type="match status" value="1"/>
</dbReference>
<keyword evidence="11" id="KW-1185">Reference proteome</keyword>
<keyword evidence="3 7" id="KW-1134">Transmembrane beta strand</keyword>
<dbReference type="InterPro" id="IPR023996">
    <property type="entry name" value="TonB-dep_OMP_SusC/RagA"/>
</dbReference>
<evidence type="ECO:0000313" key="11">
    <source>
        <dbReference type="Proteomes" id="UP000267268"/>
    </source>
</evidence>
<dbReference type="InterPro" id="IPR008969">
    <property type="entry name" value="CarboxyPept-like_regulatory"/>
</dbReference>
<feature type="chain" id="PRO_5018789469" evidence="8">
    <location>
        <begin position="24"/>
        <end position="1017"/>
    </location>
</feature>
<gene>
    <name evidence="10" type="ORF">EI427_21340</name>
</gene>
<keyword evidence="6 7" id="KW-0998">Cell outer membrane</keyword>
<dbReference type="InterPro" id="IPR023997">
    <property type="entry name" value="TonB-dep_OMP_SusC/RagA_CS"/>
</dbReference>
<comment type="subcellular location">
    <subcellularLocation>
        <location evidence="1 7">Cell outer membrane</location>
        <topology evidence="1 7">Multi-pass membrane protein</topology>
    </subcellularLocation>
</comment>
<dbReference type="InterPro" id="IPR039426">
    <property type="entry name" value="TonB-dep_rcpt-like"/>
</dbReference>
<dbReference type="Gene3D" id="2.170.130.10">
    <property type="entry name" value="TonB-dependent receptor, plug domain"/>
    <property type="match status" value="1"/>
</dbReference>
<dbReference type="NCBIfam" id="TIGR04056">
    <property type="entry name" value="OMP_RagA_SusC"/>
    <property type="match status" value="1"/>
</dbReference>
<evidence type="ECO:0000256" key="6">
    <source>
        <dbReference type="ARBA" id="ARBA00023237"/>
    </source>
</evidence>
<dbReference type="Pfam" id="PF13715">
    <property type="entry name" value="CarbopepD_reg_2"/>
    <property type="match status" value="1"/>
</dbReference>
<dbReference type="FunFam" id="2.60.40.1120:FF:000003">
    <property type="entry name" value="Outer membrane protein Omp121"/>
    <property type="match status" value="1"/>
</dbReference>
<evidence type="ECO:0000256" key="3">
    <source>
        <dbReference type="ARBA" id="ARBA00022452"/>
    </source>
</evidence>
<evidence type="ECO:0000256" key="1">
    <source>
        <dbReference type="ARBA" id="ARBA00004571"/>
    </source>
</evidence>
<keyword evidence="5 7" id="KW-0472">Membrane</keyword>
<evidence type="ECO:0000256" key="7">
    <source>
        <dbReference type="PROSITE-ProRule" id="PRU01360"/>
    </source>
</evidence>
<name>A0A3Q9FQJ8_9BACT</name>
<dbReference type="Pfam" id="PF07715">
    <property type="entry name" value="Plug"/>
    <property type="match status" value="1"/>
</dbReference>
<proteinExistence type="inferred from homology"/>
<dbReference type="KEGG" id="fll:EI427_21340"/>
<protein>
    <submittedName>
        <fullName evidence="10">TonB-dependent receptor</fullName>
    </submittedName>
</protein>
<dbReference type="RefSeq" id="WP_126618821.1">
    <property type="nucleotide sequence ID" value="NZ_CP034563.1"/>
</dbReference>
<dbReference type="EMBL" id="CP034563">
    <property type="protein sequence ID" value="AZQ64772.1"/>
    <property type="molecule type" value="Genomic_DNA"/>
</dbReference>
<organism evidence="10 11">
    <name type="scientific">Flammeovirga pectinis</name>
    <dbReference type="NCBI Taxonomy" id="2494373"/>
    <lineage>
        <taxon>Bacteria</taxon>
        <taxon>Pseudomonadati</taxon>
        <taxon>Bacteroidota</taxon>
        <taxon>Cytophagia</taxon>
        <taxon>Cytophagales</taxon>
        <taxon>Flammeovirgaceae</taxon>
        <taxon>Flammeovirga</taxon>
    </lineage>
</organism>
<feature type="signal peptide" evidence="8">
    <location>
        <begin position="1"/>
        <end position="23"/>
    </location>
</feature>
<evidence type="ECO:0000259" key="9">
    <source>
        <dbReference type="Pfam" id="PF07715"/>
    </source>
</evidence>
<dbReference type="InterPro" id="IPR037066">
    <property type="entry name" value="Plug_dom_sf"/>
</dbReference>
<evidence type="ECO:0000256" key="2">
    <source>
        <dbReference type="ARBA" id="ARBA00022448"/>
    </source>
</evidence>
<dbReference type="Gene3D" id="2.40.170.20">
    <property type="entry name" value="TonB-dependent receptor, beta-barrel domain"/>
    <property type="match status" value="1"/>
</dbReference>
<dbReference type="InterPro" id="IPR012910">
    <property type="entry name" value="Plug_dom"/>
</dbReference>
<dbReference type="Gene3D" id="2.60.40.1120">
    <property type="entry name" value="Carboxypeptidase-like, regulatory domain"/>
    <property type="match status" value="1"/>
</dbReference>
<evidence type="ECO:0000256" key="5">
    <source>
        <dbReference type="ARBA" id="ARBA00023136"/>
    </source>
</evidence>
<evidence type="ECO:0000256" key="8">
    <source>
        <dbReference type="SAM" id="SignalP"/>
    </source>
</evidence>
<keyword evidence="8" id="KW-0732">Signal</keyword>